<dbReference type="PROSITE" id="PS50042">
    <property type="entry name" value="CNMP_BINDING_3"/>
    <property type="match status" value="1"/>
</dbReference>
<dbReference type="InterPro" id="IPR014710">
    <property type="entry name" value="RmlC-like_jellyroll"/>
</dbReference>
<feature type="compositionally biased region" description="Polar residues" evidence="1">
    <location>
        <begin position="445"/>
        <end position="455"/>
    </location>
</feature>
<dbReference type="EMBL" id="CAWYQH010000108">
    <property type="protein sequence ID" value="CAK8688921.1"/>
    <property type="molecule type" value="Genomic_DNA"/>
</dbReference>
<name>A0ABP0GDJ0_CLALP</name>
<dbReference type="Gene3D" id="2.60.120.10">
    <property type="entry name" value="Jelly Rolls"/>
    <property type="match status" value="2"/>
</dbReference>
<dbReference type="Pfam" id="PF00027">
    <property type="entry name" value="cNMP_binding"/>
    <property type="match status" value="1"/>
</dbReference>
<dbReference type="PANTHER" id="PTHR23011:SF28">
    <property type="entry name" value="CYCLIC NUCLEOTIDE-BINDING DOMAIN CONTAINING PROTEIN"/>
    <property type="match status" value="1"/>
</dbReference>
<dbReference type="InterPro" id="IPR000595">
    <property type="entry name" value="cNMP-bd_dom"/>
</dbReference>
<feature type="compositionally biased region" description="Polar residues" evidence="1">
    <location>
        <begin position="33"/>
        <end position="47"/>
    </location>
</feature>
<evidence type="ECO:0000313" key="3">
    <source>
        <dbReference type="EMBL" id="CAK8688921.1"/>
    </source>
</evidence>
<organism evidence="3 4">
    <name type="scientific">Clavelina lepadiformis</name>
    <name type="common">Light-bulb sea squirt</name>
    <name type="synonym">Ascidia lepadiformis</name>
    <dbReference type="NCBI Taxonomy" id="159417"/>
    <lineage>
        <taxon>Eukaryota</taxon>
        <taxon>Metazoa</taxon>
        <taxon>Chordata</taxon>
        <taxon>Tunicata</taxon>
        <taxon>Ascidiacea</taxon>
        <taxon>Aplousobranchia</taxon>
        <taxon>Clavelinidae</taxon>
        <taxon>Clavelina</taxon>
    </lineage>
</organism>
<protein>
    <recommendedName>
        <fullName evidence="2">Cyclic nucleotide-binding domain-containing protein</fullName>
    </recommendedName>
</protein>
<dbReference type="CDD" id="cd00038">
    <property type="entry name" value="CAP_ED"/>
    <property type="match status" value="1"/>
</dbReference>
<feature type="compositionally biased region" description="Polar residues" evidence="1">
    <location>
        <begin position="482"/>
        <end position="491"/>
    </location>
</feature>
<gene>
    <name evidence="3" type="ORF">CVLEPA_LOCUS20874</name>
</gene>
<feature type="domain" description="Cyclic nucleotide-binding" evidence="2">
    <location>
        <begin position="647"/>
        <end position="729"/>
    </location>
</feature>
<reference evidence="3 4" key="1">
    <citation type="submission" date="2024-02" db="EMBL/GenBank/DDBJ databases">
        <authorList>
            <person name="Daric V."/>
            <person name="Darras S."/>
        </authorList>
    </citation>
    <scope>NUCLEOTIDE SEQUENCE [LARGE SCALE GENOMIC DNA]</scope>
</reference>
<dbReference type="InterPro" id="IPR018490">
    <property type="entry name" value="cNMP-bd_dom_sf"/>
</dbReference>
<feature type="region of interest" description="Disordered" evidence="1">
    <location>
        <begin position="27"/>
        <end position="47"/>
    </location>
</feature>
<feature type="compositionally biased region" description="Polar residues" evidence="1">
    <location>
        <begin position="907"/>
        <end position="916"/>
    </location>
</feature>
<dbReference type="Proteomes" id="UP001642483">
    <property type="component" value="Unassembled WGS sequence"/>
</dbReference>
<comment type="caution">
    <text evidence="3">The sequence shown here is derived from an EMBL/GenBank/DDBJ whole genome shotgun (WGS) entry which is preliminary data.</text>
</comment>
<evidence type="ECO:0000256" key="1">
    <source>
        <dbReference type="SAM" id="MobiDB-lite"/>
    </source>
</evidence>
<keyword evidence="4" id="KW-1185">Reference proteome</keyword>
<feature type="compositionally biased region" description="Basic and acidic residues" evidence="1">
    <location>
        <begin position="892"/>
        <end position="901"/>
    </location>
</feature>
<feature type="region of interest" description="Disordered" evidence="1">
    <location>
        <begin position="370"/>
        <end position="503"/>
    </location>
</feature>
<dbReference type="PANTHER" id="PTHR23011">
    <property type="entry name" value="CYCLIC NUCLEOTIDE-BINDING DOMAIN CONTAINING PROTEIN"/>
    <property type="match status" value="1"/>
</dbReference>
<proteinExistence type="predicted"/>
<evidence type="ECO:0000313" key="4">
    <source>
        <dbReference type="Proteomes" id="UP001642483"/>
    </source>
</evidence>
<accession>A0ABP0GDJ0</accession>
<feature type="compositionally biased region" description="Polar residues" evidence="1">
    <location>
        <begin position="970"/>
        <end position="982"/>
    </location>
</feature>
<feature type="compositionally biased region" description="Basic and acidic residues" evidence="1">
    <location>
        <begin position="423"/>
        <end position="435"/>
    </location>
</feature>
<feature type="region of interest" description="Disordered" evidence="1">
    <location>
        <begin position="880"/>
        <end position="1012"/>
    </location>
</feature>
<sequence>MVSLCLTKPHIDGTVSRAVSLATTLSPERDNEISPNSIDFNSDSTSAGSSLPSFDQVIVQGATQDISEVGQVRTGEVPFTDGGSLSRKNIDFHSQNGKKYKNKHSQSLHFQDSEINPGDKENIWQTSGYRQPEHKTFKLGKEINRTDEMLSTMSPTGALKNRKMSVKYSSSRLYKQSVMDARKDPYQVHKWRIKSGRMLDKNFLPRPVAKNETKSLRVSLPPLPSKTLSKKRPFLKVAKSFQGRSLETVLEEKERFLVGNRGLREENRDKGQSNETPTILTRLRNRMKLASEVEISQAATSRLEDEENRGRCEIQSGFSDFSTPERMIPPRVAPLNQMQPISKANSIARQKIQRENRDEIRRSSNFVLPPIATSGRRKSYPMRRASNVMEPSRARGKRSQPTKFSQRKILSIPEDDAIQGSRETQRSGHDLRPTMRDCSPPLQDTKFNSVAGSSPTRRHSLAQGVYATVRSGSKEGKEGDTPTDSEGSLGSSKYRRSRLKRGSRMLTKMDTRGSPHFLREFPASRINSLMNKWYIAAKLSMWLSRLHKAHGMVVDDSYNIHSGSNVPRQGGENSAKREILFDLSDYKMKNQLRLSDTTRRILSQPTEKRNDKDINLVQTALRNIKAISDYSTSVQNQIGRHGYFVGFEGKRVIVREGKRPLNYYILLAGSAVVIKSDEFGNTNPVQFMKRGDVFGENEILEDINWQWSVVTSGFCEFLLLERDAYRNIFITGGGGGLLTDPDRGGFLRSISLLQQWPAKVLNDNPNRCLFRYFKRGALLVNDHATSEWIYVVKSGSCSVLKRLMVENLPHEEVLRRAVREQVLHSDIKSTPHLIDKSETVTEADHMNLLAQKEEEQKVKAKEISVYHQLEMSSILKELNPDVIGQSTSPRAEAGDGEERSEMPPSSPRTAAMQQESKTTHRTSRKESGAPAEDISKYVQENGETGFRLSRHSDRHPPRTPSPMKAAYLQTGLSPKSGQSQGDNVDENLAKYNGPPEVIVTDTNDPEENETRPLISPQKQVHINEFLFGQDSPLAATTPAREEKFRHPIHINVRCLTKGGVFGICPVLYADQPSLALVSNGAECLMLNKKFYLDNATEDCMKFLRDVEYPYPSDEELLEQHSRLVTWKAYQAKIVAEFFAHQKLLHDNGPLTAAT</sequence>
<feature type="compositionally biased region" description="Basic residues" evidence="1">
    <location>
        <begin position="493"/>
        <end position="503"/>
    </location>
</feature>
<dbReference type="SUPFAM" id="SSF51206">
    <property type="entry name" value="cAMP-binding domain-like"/>
    <property type="match status" value="2"/>
</dbReference>
<evidence type="ECO:0000259" key="2">
    <source>
        <dbReference type="PROSITE" id="PS50042"/>
    </source>
</evidence>